<name>A0A6A5H951_CAERE</name>
<sequence length="200" mass="22640">MNILSIFAVDLLTIIFACSIAFFCCTIFCWSAANSRLFASMSSLCRLPIGVLATFHSTLQWNRLVDGFLAPNVSQLEHSYGLWPPTAGFCITRSRPFCRIHLICTRFSTACQRAVTVQQGSFQSAITVLADVLVRKTLRFFQIFHDENVAELEVERAADVQIVTLDLVGETFRWAGNYRNYRKEVNSTMLNHKNQKNSIS</sequence>
<dbReference type="EMBL" id="WUAV01000003">
    <property type="protein sequence ID" value="KAF1762932.1"/>
    <property type="molecule type" value="Genomic_DNA"/>
</dbReference>
<feature type="transmembrane region" description="Helical" evidence="1">
    <location>
        <begin position="6"/>
        <end position="33"/>
    </location>
</feature>
<evidence type="ECO:0000313" key="3">
    <source>
        <dbReference type="Proteomes" id="UP000483820"/>
    </source>
</evidence>
<dbReference type="CTD" id="78775121"/>
<dbReference type="AlphaFoldDB" id="A0A6A5H951"/>
<protein>
    <submittedName>
        <fullName evidence="2">Uncharacterized protein</fullName>
    </submittedName>
</protein>
<reference evidence="2 3" key="1">
    <citation type="submission" date="2019-12" db="EMBL/GenBank/DDBJ databases">
        <title>Chromosome-level assembly of the Caenorhabditis remanei genome.</title>
        <authorList>
            <person name="Teterina A.A."/>
            <person name="Willis J.H."/>
            <person name="Phillips P.C."/>
        </authorList>
    </citation>
    <scope>NUCLEOTIDE SEQUENCE [LARGE SCALE GENOMIC DNA]</scope>
    <source>
        <strain evidence="2 3">PX506</strain>
        <tissue evidence="2">Whole organism</tissue>
    </source>
</reference>
<dbReference type="KEGG" id="crq:GCK72_011196"/>
<dbReference type="Proteomes" id="UP000483820">
    <property type="component" value="Chromosome III"/>
</dbReference>
<accession>A0A6A5H951</accession>
<dbReference type="RefSeq" id="XP_053587858.1">
    <property type="nucleotide sequence ID" value="XM_053728281.1"/>
</dbReference>
<proteinExistence type="predicted"/>
<keyword evidence="1" id="KW-1133">Transmembrane helix</keyword>
<evidence type="ECO:0000313" key="2">
    <source>
        <dbReference type="EMBL" id="KAF1762932.1"/>
    </source>
</evidence>
<evidence type="ECO:0000256" key="1">
    <source>
        <dbReference type="SAM" id="Phobius"/>
    </source>
</evidence>
<keyword evidence="1" id="KW-0812">Transmembrane</keyword>
<gene>
    <name evidence="2" type="ORF">GCK72_011196</name>
</gene>
<keyword evidence="1" id="KW-0472">Membrane</keyword>
<dbReference type="GeneID" id="78775121"/>
<comment type="caution">
    <text evidence="2">The sequence shown here is derived from an EMBL/GenBank/DDBJ whole genome shotgun (WGS) entry which is preliminary data.</text>
</comment>
<organism evidence="2 3">
    <name type="scientific">Caenorhabditis remanei</name>
    <name type="common">Caenorhabditis vulgaris</name>
    <dbReference type="NCBI Taxonomy" id="31234"/>
    <lineage>
        <taxon>Eukaryota</taxon>
        <taxon>Metazoa</taxon>
        <taxon>Ecdysozoa</taxon>
        <taxon>Nematoda</taxon>
        <taxon>Chromadorea</taxon>
        <taxon>Rhabditida</taxon>
        <taxon>Rhabditina</taxon>
        <taxon>Rhabditomorpha</taxon>
        <taxon>Rhabditoidea</taxon>
        <taxon>Rhabditidae</taxon>
        <taxon>Peloderinae</taxon>
        <taxon>Caenorhabditis</taxon>
    </lineage>
</organism>